<feature type="domain" description="Tyrosine specific protein phosphatases" evidence="1">
    <location>
        <begin position="71"/>
        <end position="152"/>
    </location>
</feature>
<dbReference type="Pfam" id="PF22785">
    <property type="entry name" value="Tc-R-P"/>
    <property type="match status" value="1"/>
</dbReference>
<dbReference type="InterPro" id="IPR000387">
    <property type="entry name" value="Tyr_Pase_dom"/>
</dbReference>
<accession>A0ABT3G090</accession>
<dbReference type="Proteomes" id="UP001165653">
    <property type="component" value="Unassembled WGS sequence"/>
</dbReference>
<dbReference type="PROSITE" id="PS50056">
    <property type="entry name" value="TYR_PHOSPHATASE_2"/>
    <property type="match status" value="1"/>
</dbReference>
<dbReference type="PROSITE" id="PS00383">
    <property type="entry name" value="TYR_PHOSPHATASE_1"/>
    <property type="match status" value="1"/>
</dbReference>
<name>A0ABT3G090_9BACT</name>
<proteinExistence type="predicted"/>
<dbReference type="Gene3D" id="3.90.190.10">
    <property type="entry name" value="Protein tyrosine phosphatase superfamily"/>
    <property type="match status" value="1"/>
</dbReference>
<protein>
    <recommendedName>
        <fullName evidence="1">Tyrosine specific protein phosphatases domain-containing protein</fullName>
    </recommendedName>
</protein>
<sequence length="227" mass="25135">MPGYWRTAGYHARFWQPLTEGSAEGWVLCLAGEAERKRKAPDYREFLEAAKLGERWLEFPIRDRSVPRDLQAFLGLLDRLIGLLHRPTTVLAIHCAAGVGRTGTVAASLLVRIGLPHDEGLTLIEEAGSEPETARQFAFARSIEALTPDQLAAIAGQSSEDAILSRLLEQLDAPEIRMQLTHSGVYRPDDLVPGDQALPRLMRCIQTSDLDFRGRSLNEIVNQALAI</sequence>
<dbReference type="RefSeq" id="WP_264511988.1">
    <property type="nucleotide sequence ID" value="NZ_JAPDDR010000002.1"/>
</dbReference>
<dbReference type="EMBL" id="JAPDDR010000002">
    <property type="protein sequence ID" value="MCW1912999.1"/>
    <property type="molecule type" value="Genomic_DNA"/>
</dbReference>
<evidence type="ECO:0000259" key="1">
    <source>
        <dbReference type="PROSITE" id="PS50056"/>
    </source>
</evidence>
<evidence type="ECO:0000313" key="2">
    <source>
        <dbReference type="EMBL" id="MCW1912999.1"/>
    </source>
</evidence>
<dbReference type="InterPro" id="IPR029021">
    <property type="entry name" value="Prot-tyrosine_phosphatase-like"/>
</dbReference>
<organism evidence="2 3">
    <name type="scientific">Luteolibacter rhizosphaerae</name>
    <dbReference type="NCBI Taxonomy" id="2989719"/>
    <lineage>
        <taxon>Bacteria</taxon>
        <taxon>Pseudomonadati</taxon>
        <taxon>Verrucomicrobiota</taxon>
        <taxon>Verrucomicrobiia</taxon>
        <taxon>Verrucomicrobiales</taxon>
        <taxon>Verrucomicrobiaceae</taxon>
        <taxon>Luteolibacter</taxon>
    </lineage>
</organism>
<dbReference type="InterPro" id="IPR016130">
    <property type="entry name" value="Tyr_Pase_AS"/>
</dbReference>
<gene>
    <name evidence="2" type="ORF">OJ996_05420</name>
</gene>
<comment type="caution">
    <text evidence="2">The sequence shown here is derived from an EMBL/GenBank/DDBJ whole genome shotgun (WGS) entry which is preliminary data.</text>
</comment>
<keyword evidence="3" id="KW-1185">Reference proteome</keyword>
<evidence type="ECO:0000313" key="3">
    <source>
        <dbReference type="Proteomes" id="UP001165653"/>
    </source>
</evidence>
<reference evidence="2" key="1">
    <citation type="submission" date="2022-10" db="EMBL/GenBank/DDBJ databases">
        <title>Luteolibacter sp. GHJ8, whole genome shotgun sequencing project.</title>
        <authorList>
            <person name="Zhao G."/>
            <person name="Shen L."/>
        </authorList>
    </citation>
    <scope>NUCLEOTIDE SEQUENCE</scope>
    <source>
        <strain evidence="2">GHJ8</strain>
    </source>
</reference>
<dbReference type="SUPFAM" id="SSF52799">
    <property type="entry name" value="(Phosphotyrosine protein) phosphatases II"/>
    <property type="match status" value="1"/>
</dbReference>